<keyword evidence="2" id="KW-1185">Reference proteome</keyword>
<organism evidence="1 2">
    <name type="scientific">Dentiscutata erythropus</name>
    <dbReference type="NCBI Taxonomy" id="1348616"/>
    <lineage>
        <taxon>Eukaryota</taxon>
        <taxon>Fungi</taxon>
        <taxon>Fungi incertae sedis</taxon>
        <taxon>Mucoromycota</taxon>
        <taxon>Glomeromycotina</taxon>
        <taxon>Glomeromycetes</taxon>
        <taxon>Diversisporales</taxon>
        <taxon>Gigasporaceae</taxon>
        <taxon>Dentiscutata</taxon>
    </lineage>
</organism>
<evidence type="ECO:0000313" key="2">
    <source>
        <dbReference type="Proteomes" id="UP000789405"/>
    </source>
</evidence>
<proteinExistence type="predicted"/>
<dbReference type="Proteomes" id="UP000789405">
    <property type="component" value="Unassembled WGS sequence"/>
</dbReference>
<reference evidence="1" key="1">
    <citation type="submission" date="2021-06" db="EMBL/GenBank/DDBJ databases">
        <authorList>
            <person name="Kallberg Y."/>
            <person name="Tangrot J."/>
            <person name="Rosling A."/>
        </authorList>
    </citation>
    <scope>NUCLEOTIDE SEQUENCE</scope>
    <source>
        <strain evidence="1">MA453B</strain>
    </source>
</reference>
<accession>A0A9N9KCA1</accession>
<sequence length="70" mass="7913">TDQKKLKKNPAICTKLGGFVCQVVKAILVAQDDEKDTQNVIRKFNEYTIDLEILTKLGIVELLPVQELLE</sequence>
<gene>
    <name evidence="1" type="ORF">DERYTH_LOCUS27033</name>
</gene>
<protein>
    <submittedName>
        <fullName evidence="1">2607_t:CDS:1</fullName>
    </submittedName>
</protein>
<dbReference type="AlphaFoldDB" id="A0A9N9KCA1"/>
<evidence type="ECO:0000313" key="1">
    <source>
        <dbReference type="EMBL" id="CAG8820913.1"/>
    </source>
</evidence>
<name>A0A9N9KCA1_9GLOM</name>
<comment type="caution">
    <text evidence="1">The sequence shown here is derived from an EMBL/GenBank/DDBJ whole genome shotgun (WGS) entry which is preliminary data.</text>
</comment>
<dbReference type="OrthoDB" id="2425656at2759"/>
<feature type="non-terminal residue" evidence="1">
    <location>
        <position position="1"/>
    </location>
</feature>
<dbReference type="EMBL" id="CAJVPY010059982">
    <property type="protein sequence ID" value="CAG8820913.1"/>
    <property type="molecule type" value="Genomic_DNA"/>
</dbReference>